<evidence type="ECO:0000313" key="2">
    <source>
        <dbReference type="EMBL" id="KKW24211.1"/>
    </source>
</evidence>
<dbReference type="Proteomes" id="UP000034273">
    <property type="component" value="Unassembled WGS sequence"/>
</dbReference>
<sequence>MIELATRPSTRAGFVFWWLSYTLKYMNTNNVDLYSFYWSEARLVVAAVALGLGGVPPIIYVISALPILSGIVVLGLKVAWVISGAVSIYLLYRWIKNNYMVFGRSDNFEIAAFLVSVVSGLNLGVAGLLGINIGMSIGGNYLVFLVTAAVYIVSTVYLWVRWSAYGQKLF</sequence>
<keyword evidence="1" id="KW-1133">Transmembrane helix</keyword>
<accession>A0A0G1WZP4</accession>
<keyword evidence="1" id="KW-0812">Transmembrane</keyword>
<feature type="transmembrane region" description="Helical" evidence="1">
    <location>
        <begin position="141"/>
        <end position="160"/>
    </location>
</feature>
<dbReference type="EMBL" id="LCQW01000009">
    <property type="protein sequence ID" value="KKW24211.1"/>
    <property type="molecule type" value="Genomic_DNA"/>
</dbReference>
<gene>
    <name evidence="2" type="ORF">UY67_C0009G0017</name>
</gene>
<proteinExistence type="predicted"/>
<dbReference type="AlphaFoldDB" id="A0A0G1WZP4"/>
<comment type="caution">
    <text evidence="2">The sequence shown here is derived from an EMBL/GenBank/DDBJ whole genome shotgun (WGS) entry which is preliminary data.</text>
</comment>
<evidence type="ECO:0000256" key="1">
    <source>
        <dbReference type="SAM" id="Phobius"/>
    </source>
</evidence>
<keyword evidence="1" id="KW-0472">Membrane</keyword>
<feature type="transmembrane region" description="Helical" evidence="1">
    <location>
        <begin position="43"/>
        <end position="62"/>
    </location>
</feature>
<evidence type="ECO:0000313" key="3">
    <source>
        <dbReference type="Proteomes" id="UP000034273"/>
    </source>
</evidence>
<name>A0A0G1WZP4_9BACT</name>
<feature type="transmembrane region" description="Helical" evidence="1">
    <location>
        <begin position="68"/>
        <end position="92"/>
    </location>
</feature>
<reference evidence="2 3" key="1">
    <citation type="journal article" date="2015" name="Nature">
        <title>rRNA introns, odd ribosomes, and small enigmatic genomes across a large radiation of phyla.</title>
        <authorList>
            <person name="Brown C.T."/>
            <person name="Hug L.A."/>
            <person name="Thomas B.C."/>
            <person name="Sharon I."/>
            <person name="Castelle C.J."/>
            <person name="Singh A."/>
            <person name="Wilkins M.J."/>
            <person name="Williams K.H."/>
            <person name="Banfield J.F."/>
        </authorList>
    </citation>
    <scope>NUCLEOTIDE SEQUENCE [LARGE SCALE GENOMIC DNA]</scope>
</reference>
<protein>
    <submittedName>
        <fullName evidence="2">Uncharacterized protein</fullName>
    </submittedName>
</protein>
<organism evidence="2 3">
    <name type="scientific">Candidatus Kaiserbacteria bacterium GW2011_GWA2_52_12</name>
    <dbReference type="NCBI Taxonomy" id="1618671"/>
    <lineage>
        <taxon>Bacteria</taxon>
        <taxon>Candidatus Kaiseribacteriota</taxon>
    </lineage>
</organism>
<feature type="transmembrane region" description="Helical" evidence="1">
    <location>
        <begin position="113"/>
        <end position="135"/>
    </location>
</feature>